<evidence type="ECO:0000313" key="12">
    <source>
        <dbReference type="EMBL" id="CCO17596.1"/>
    </source>
</evidence>
<evidence type="ECO:0000256" key="6">
    <source>
        <dbReference type="ARBA" id="ARBA00023004"/>
    </source>
</evidence>
<keyword evidence="4" id="KW-0949">S-adenosyl-L-methionine</keyword>
<dbReference type="HAMAP" id="MF_01864">
    <property type="entry name" value="tRNA_metthiotr_MiaB"/>
    <property type="match status" value="1"/>
</dbReference>
<proteinExistence type="inferred from homology"/>
<dbReference type="GO" id="GO:0051539">
    <property type="term" value="F:4 iron, 4 sulfur cluster binding"/>
    <property type="evidence" value="ECO:0007669"/>
    <property type="project" value="UniProtKB-KW"/>
</dbReference>
<dbReference type="FunFam" id="3.40.50.12160:FF:000003">
    <property type="entry name" value="CDK5 regulatory subunit-associated protein 1"/>
    <property type="match status" value="1"/>
</dbReference>
<dbReference type="InterPro" id="IPR005839">
    <property type="entry name" value="Methylthiotransferase"/>
</dbReference>
<dbReference type="PROSITE" id="PS51918">
    <property type="entry name" value="RADICAL_SAM"/>
    <property type="match status" value="1"/>
</dbReference>
<dbReference type="Pfam" id="PF04055">
    <property type="entry name" value="Radical_SAM"/>
    <property type="match status" value="1"/>
</dbReference>
<dbReference type="InterPro" id="IPR007197">
    <property type="entry name" value="rSAM"/>
</dbReference>
<evidence type="ECO:0000256" key="1">
    <source>
        <dbReference type="ARBA" id="ARBA00001966"/>
    </source>
</evidence>
<dbReference type="Pfam" id="PF01938">
    <property type="entry name" value="TRAM"/>
    <property type="match status" value="1"/>
</dbReference>
<gene>
    <name evidence="12" type="ORF">Bathy08g01150</name>
</gene>
<dbReference type="SFLD" id="SFLDS00029">
    <property type="entry name" value="Radical_SAM"/>
    <property type="match status" value="1"/>
</dbReference>
<sequence length="694" mass="76182">MSTSCIQNYAKGSSLSGASSSSSFSSSSSKSKKISSRKVGAVASSFSNEGGRGSLAARYRNNNTCERTTKGLTRTRRKNVNVITRAHNANDATTTTITGTGGGHHLTSKEEVLKGQTKRPIKANTGILEDLEGYVASKTKNRNVYVETYGCQMNVNDSEVMMSVLNDNGFTETKDINDANVILINTCAIRDKAEAKIWQRLAYFRSLGKPKKKTERPVVGVLGCMAERLKTQLLEEDQLADIVAGPDAYRDLPNLIDTVHNTGNKSMNVQLSVEETYADVIPVRPDGTHSAFVTIMRGCDNCCTFCIVPYTRGQERSRDLASILYEVRVLSEQGVKEVTLLGQNVNSYYVDTNKSEDFLSSLKEGNIVGNNSIEAILNINNAREELNMKNAAGLAGEDPAKFNGYAAGFESRYDAGRKREGKVQFAELLDRVAQVDPEMRIRFTSPHPKDFPDDVLNVIRDRPNVCKCLHMPAQSGSTATLVRMRRGYSREAYLDLVDHVKEVIPDCAITTDIISGFCGETEKDHEDTVSLMNIVGYEQAFMFAYSERDGTAAARHLEDDVPEDVKQNRLAEVIEAFRTQAQKKQEQEIGSVHCVLIEGPSKKNENEWTGKTDSSKWVVFDNTKKYGGYNGGDEDEGDAKHELKAGDYIAVQVTGCSTGTLFGKCLGKTTLMAFHAMHGSQRVAPKSTAAAGAR</sequence>
<dbReference type="Proteomes" id="UP000198341">
    <property type="component" value="Chromosome 8"/>
</dbReference>
<keyword evidence="3" id="KW-0004">4Fe-4S</keyword>
<dbReference type="GO" id="GO:0005829">
    <property type="term" value="C:cytosol"/>
    <property type="evidence" value="ECO:0007669"/>
    <property type="project" value="TreeGrafter"/>
</dbReference>
<evidence type="ECO:0000256" key="4">
    <source>
        <dbReference type="ARBA" id="ARBA00022691"/>
    </source>
</evidence>
<evidence type="ECO:0000259" key="9">
    <source>
        <dbReference type="PROSITE" id="PS50926"/>
    </source>
</evidence>
<comment type="similarity">
    <text evidence="2">Belongs to the methylthiotransferase family. MiaB subfamily.</text>
</comment>
<dbReference type="GO" id="GO:0046872">
    <property type="term" value="F:metal ion binding"/>
    <property type="evidence" value="ECO:0007669"/>
    <property type="project" value="UniProtKB-KW"/>
</dbReference>
<feature type="compositionally biased region" description="Polar residues" evidence="8">
    <location>
        <begin position="1"/>
        <end position="11"/>
    </location>
</feature>
<dbReference type="GeneID" id="19014094"/>
<dbReference type="SFLD" id="SFLDF00413">
    <property type="entry name" value="CDK5RAP1"/>
    <property type="match status" value="1"/>
</dbReference>
<reference evidence="12 13" key="1">
    <citation type="submission" date="2011-10" db="EMBL/GenBank/DDBJ databases">
        <authorList>
            <person name="Genoscope - CEA"/>
        </authorList>
    </citation>
    <scope>NUCLEOTIDE SEQUENCE [LARGE SCALE GENOMIC DNA]</scope>
    <source>
        <strain evidence="12 13">RCC 1105</strain>
    </source>
</reference>
<feature type="domain" description="MTTase N-terminal" evidence="10">
    <location>
        <begin position="142"/>
        <end position="261"/>
    </location>
</feature>
<dbReference type="SMART" id="SM00729">
    <property type="entry name" value="Elp3"/>
    <property type="match status" value="1"/>
</dbReference>
<feature type="domain" description="TRAM" evidence="9">
    <location>
        <begin position="586"/>
        <end position="667"/>
    </location>
</feature>
<dbReference type="STRING" id="41875.K8EHT8"/>
<dbReference type="RefSeq" id="XP_007511475.1">
    <property type="nucleotide sequence ID" value="XM_007511413.1"/>
</dbReference>
<dbReference type="InterPro" id="IPR023404">
    <property type="entry name" value="rSAM_horseshoe"/>
</dbReference>
<dbReference type="InterPro" id="IPR006463">
    <property type="entry name" value="MiaB_methiolase"/>
</dbReference>
<organism evidence="12 13">
    <name type="scientific">Bathycoccus prasinos</name>
    <dbReference type="NCBI Taxonomy" id="41875"/>
    <lineage>
        <taxon>Eukaryota</taxon>
        <taxon>Viridiplantae</taxon>
        <taxon>Chlorophyta</taxon>
        <taxon>Mamiellophyceae</taxon>
        <taxon>Mamiellales</taxon>
        <taxon>Bathycoccaceae</taxon>
        <taxon>Bathycoccus</taxon>
    </lineage>
</organism>
<dbReference type="PANTHER" id="PTHR43020:SF2">
    <property type="entry name" value="MITOCHONDRIAL TRNA METHYLTHIOTRANSFERASE CDK5RAP1"/>
    <property type="match status" value="1"/>
</dbReference>
<dbReference type="Gene3D" id="3.80.30.20">
    <property type="entry name" value="tm_1862 like domain"/>
    <property type="match status" value="2"/>
</dbReference>
<feature type="compositionally biased region" description="Low complexity" evidence="8">
    <location>
        <begin position="13"/>
        <end position="29"/>
    </location>
</feature>
<evidence type="ECO:0000256" key="7">
    <source>
        <dbReference type="ARBA" id="ARBA00023014"/>
    </source>
</evidence>
<dbReference type="OrthoDB" id="190098at2759"/>
<protein>
    <submittedName>
        <fullName evidence="12">Uncharacterized protein</fullName>
    </submittedName>
</protein>
<dbReference type="SUPFAM" id="SSF102114">
    <property type="entry name" value="Radical SAM enzymes"/>
    <property type="match status" value="2"/>
</dbReference>
<accession>K8EHT8</accession>
<dbReference type="AlphaFoldDB" id="K8EHT8"/>
<keyword evidence="5" id="KW-0479">Metal-binding</keyword>
<dbReference type="InterPro" id="IPR058240">
    <property type="entry name" value="rSAM_sf"/>
</dbReference>
<evidence type="ECO:0000313" key="13">
    <source>
        <dbReference type="Proteomes" id="UP000198341"/>
    </source>
</evidence>
<comment type="cofactor">
    <cofactor evidence="1">
        <name>[4Fe-4S] cluster</name>
        <dbReference type="ChEBI" id="CHEBI:49883"/>
    </cofactor>
</comment>
<dbReference type="Gene3D" id="3.40.50.12160">
    <property type="entry name" value="Methylthiotransferase, N-terminal domain"/>
    <property type="match status" value="1"/>
</dbReference>
<evidence type="ECO:0000256" key="5">
    <source>
        <dbReference type="ARBA" id="ARBA00022723"/>
    </source>
</evidence>
<evidence type="ECO:0000256" key="2">
    <source>
        <dbReference type="ARBA" id="ARBA00009815"/>
    </source>
</evidence>
<feature type="region of interest" description="Disordered" evidence="8">
    <location>
        <begin position="1"/>
        <end position="55"/>
    </location>
</feature>
<dbReference type="InterPro" id="IPR038135">
    <property type="entry name" value="Methylthiotransferase_N_sf"/>
</dbReference>
<dbReference type="Pfam" id="PF00919">
    <property type="entry name" value="UPF0004"/>
    <property type="match status" value="1"/>
</dbReference>
<feature type="domain" description="Radical SAM core" evidence="11">
    <location>
        <begin position="285"/>
        <end position="583"/>
    </location>
</feature>
<dbReference type="EMBL" id="FO082271">
    <property type="protein sequence ID" value="CCO17596.1"/>
    <property type="molecule type" value="Genomic_DNA"/>
</dbReference>
<keyword evidence="7" id="KW-0411">Iron-sulfur</keyword>
<dbReference type="PROSITE" id="PS01278">
    <property type="entry name" value="MTTASE_RADICAL"/>
    <property type="match status" value="1"/>
</dbReference>
<name>K8EHT8_9CHLO</name>
<dbReference type="SFLD" id="SFLDG01061">
    <property type="entry name" value="methylthiotransferase"/>
    <property type="match status" value="1"/>
</dbReference>
<keyword evidence="13" id="KW-1185">Reference proteome</keyword>
<dbReference type="PROSITE" id="PS50926">
    <property type="entry name" value="TRAM"/>
    <property type="match status" value="1"/>
</dbReference>
<evidence type="ECO:0000259" key="11">
    <source>
        <dbReference type="PROSITE" id="PS51918"/>
    </source>
</evidence>
<dbReference type="PANTHER" id="PTHR43020">
    <property type="entry name" value="CDK5 REGULATORY SUBUNIT-ASSOCIATED PROTEIN 1"/>
    <property type="match status" value="1"/>
</dbReference>
<evidence type="ECO:0000256" key="3">
    <source>
        <dbReference type="ARBA" id="ARBA00022485"/>
    </source>
</evidence>
<dbReference type="GO" id="GO:0035597">
    <property type="term" value="F:tRNA-2-methylthio-N(6)-dimethylallyladenosine(37) synthase activity"/>
    <property type="evidence" value="ECO:0007669"/>
    <property type="project" value="TreeGrafter"/>
</dbReference>
<dbReference type="GO" id="GO:0005739">
    <property type="term" value="C:mitochondrion"/>
    <property type="evidence" value="ECO:0007669"/>
    <property type="project" value="TreeGrafter"/>
</dbReference>
<dbReference type="InterPro" id="IPR013848">
    <property type="entry name" value="Methylthiotransferase_N"/>
</dbReference>
<dbReference type="KEGG" id="bpg:Bathy08g01150"/>
<dbReference type="eggNOG" id="KOG2492">
    <property type="taxonomic scope" value="Eukaryota"/>
</dbReference>
<evidence type="ECO:0000259" key="10">
    <source>
        <dbReference type="PROSITE" id="PS51449"/>
    </source>
</evidence>
<dbReference type="InterPro" id="IPR002792">
    <property type="entry name" value="TRAM_dom"/>
</dbReference>
<dbReference type="InterPro" id="IPR006638">
    <property type="entry name" value="Elp3/MiaA/NifB-like_rSAM"/>
</dbReference>
<evidence type="ECO:0000256" key="8">
    <source>
        <dbReference type="SAM" id="MobiDB-lite"/>
    </source>
</evidence>
<dbReference type="InterPro" id="IPR020612">
    <property type="entry name" value="Methylthiotransferase_CS"/>
</dbReference>
<dbReference type="SFLD" id="SFLDF00273">
    <property type="entry name" value="(dimethylallyl)adenosine_tRNA"/>
    <property type="match status" value="1"/>
</dbReference>
<dbReference type="PROSITE" id="PS51449">
    <property type="entry name" value="MTTASE_N"/>
    <property type="match status" value="1"/>
</dbReference>
<keyword evidence="6" id="KW-0408">Iron</keyword>